<feature type="compositionally biased region" description="Low complexity" evidence="1">
    <location>
        <begin position="84"/>
        <end position="96"/>
    </location>
</feature>
<gene>
    <name evidence="2" type="ORF">N7541_002577</name>
</gene>
<evidence type="ECO:0000313" key="3">
    <source>
        <dbReference type="Proteomes" id="UP001148299"/>
    </source>
</evidence>
<reference evidence="2" key="2">
    <citation type="journal article" date="2023" name="IMA Fungus">
        <title>Comparative genomic study of the Penicillium genus elucidates a diverse pangenome and 15 lateral gene transfer events.</title>
        <authorList>
            <person name="Petersen C."/>
            <person name="Sorensen T."/>
            <person name="Nielsen M.R."/>
            <person name="Sondergaard T.E."/>
            <person name="Sorensen J.L."/>
            <person name="Fitzpatrick D.A."/>
            <person name="Frisvad J.C."/>
            <person name="Nielsen K.L."/>
        </authorList>
    </citation>
    <scope>NUCLEOTIDE SEQUENCE</scope>
    <source>
        <strain evidence="2">IBT 35675</strain>
    </source>
</reference>
<protein>
    <submittedName>
        <fullName evidence="2">Uncharacterized protein</fullName>
    </submittedName>
</protein>
<sequence>MVTIPKLPSCGTAGSVAAVDYLLGELVSCIGTLKCKTTAHTHIGPDPGVYPPPPNPPVTNWPTITIGNDKLPTPEPESTASQPSSTETSKTTTSECTTKTVTNSWVSCTPVPTTTSSGTPLYSNSCTTSTSVETGCSATPSSSSTSATTTPSACTIAMKATPFATLTDPIPDTPDTTSTPGGTSTAISSSASSSHVSTTSASGSSSSSPSATPSSTQSISSTSGSSSSSSQATTSSSSSSSSSSVSTRTSSSTSSSASPTTKKTCTGGDGQTYPVSLLNTEGSQSGNLDKFCIAAASHTDWPYKQTFDGEYAGDPKAVMEISTQEGCTPPYNGQISADYCKEYINLLANDCDTDSGNKHGGTVSTDKCYTFSLSVTSESKLSCKGGNGWTWPVDLLNGDSSDSGVIDNFCTNVEANTWDGFHEDYTGEGESDNECTITLNLNDCDGKMKLSHDECVHYVGQIANNCDTDSGDKHGGIFDVGNCLSFNMTMYDPSVVFGSG</sequence>
<reference evidence="2" key="1">
    <citation type="submission" date="2022-12" db="EMBL/GenBank/DDBJ databases">
        <authorList>
            <person name="Petersen C."/>
        </authorList>
    </citation>
    <scope>NUCLEOTIDE SEQUENCE</scope>
    <source>
        <strain evidence="2">IBT 35675</strain>
    </source>
</reference>
<dbReference type="AlphaFoldDB" id="A0A9W9UY11"/>
<organism evidence="2 3">
    <name type="scientific">Penicillium brevicompactum</name>
    <dbReference type="NCBI Taxonomy" id="5074"/>
    <lineage>
        <taxon>Eukaryota</taxon>
        <taxon>Fungi</taxon>
        <taxon>Dikarya</taxon>
        <taxon>Ascomycota</taxon>
        <taxon>Pezizomycotina</taxon>
        <taxon>Eurotiomycetes</taxon>
        <taxon>Eurotiomycetidae</taxon>
        <taxon>Eurotiales</taxon>
        <taxon>Aspergillaceae</taxon>
        <taxon>Penicillium</taxon>
    </lineage>
</organism>
<accession>A0A9W9UY11</accession>
<dbReference type="EMBL" id="JAPZBR010000002">
    <property type="protein sequence ID" value="KAJ5361733.1"/>
    <property type="molecule type" value="Genomic_DNA"/>
</dbReference>
<dbReference type="Proteomes" id="UP001148299">
    <property type="component" value="Unassembled WGS sequence"/>
</dbReference>
<evidence type="ECO:0000313" key="2">
    <source>
        <dbReference type="EMBL" id="KAJ5361733.1"/>
    </source>
</evidence>
<evidence type="ECO:0000256" key="1">
    <source>
        <dbReference type="SAM" id="MobiDB-lite"/>
    </source>
</evidence>
<proteinExistence type="predicted"/>
<feature type="compositionally biased region" description="Low complexity" evidence="1">
    <location>
        <begin position="176"/>
        <end position="261"/>
    </location>
</feature>
<feature type="region of interest" description="Disordered" evidence="1">
    <location>
        <begin position="165"/>
        <end position="271"/>
    </location>
</feature>
<feature type="region of interest" description="Disordered" evidence="1">
    <location>
        <begin position="67"/>
        <end position="96"/>
    </location>
</feature>
<comment type="caution">
    <text evidence="2">The sequence shown here is derived from an EMBL/GenBank/DDBJ whole genome shotgun (WGS) entry which is preliminary data.</text>
</comment>
<name>A0A9W9UY11_PENBR</name>
<keyword evidence="3" id="KW-1185">Reference proteome</keyword>